<organism evidence="1 2">
    <name type="scientific">Stentor coeruleus</name>
    <dbReference type="NCBI Taxonomy" id="5963"/>
    <lineage>
        <taxon>Eukaryota</taxon>
        <taxon>Sar</taxon>
        <taxon>Alveolata</taxon>
        <taxon>Ciliophora</taxon>
        <taxon>Postciliodesmatophora</taxon>
        <taxon>Heterotrichea</taxon>
        <taxon>Heterotrichida</taxon>
        <taxon>Stentoridae</taxon>
        <taxon>Stentor</taxon>
    </lineage>
</organism>
<gene>
    <name evidence="1" type="ORF">SteCoe_5418</name>
</gene>
<protein>
    <submittedName>
        <fullName evidence="1">Uncharacterized protein</fullName>
    </submittedName>
</protein>
<dbReference type="Proteomes" id="UP000187209">
    <property type="component" value="Unassembled WGS sequence"/>
</dbReference>
<reference evidence="1 2" key="1">
    <citation type="submission" date="2016-11" db="EMBL/GenBank/DDBJ databases">
        <title>The macronuclear genome of Stentor coeruleus: a giant cell with tiny introns.</title>
        <authorList>
            <person name="Slabodnick M."/>
            <person name="Ruby J.G."/>
            <person name="Reiff S.B."/>
            <person name="Swart E.C."/>
            <person name="Gosai S."/>
            <person name="Prabakaran S."/>
            <person name="Witkowska E."/>
            <person name="Larue G.E."/>
            <person name="Fisher S."/>
            <person name="Freeman R.M."/>
            <person name="Gunawardena J."/>
            <person name="Chu W."/>
            <person name="Stover N.A."/>
            <person name="Gregory B.D."/>
            <person name="Nowacki M."/>
            <person name="Derisi J."/>
            <person name="Roy S.W."/>
            <person name="Marshall W.F."/>
            <person name="Sood P."/>
        </authorList>
    </citation>
    <scope>NUCLEOTIDE SEQUENCE [LARGE SCALE GENOMIC DNA]</scope>
    <source>
        <strain evidence="1">WM001</strain>
    </source>
</reference>
<evidence type="ECO:0000313" key="2">
    <source>
        <dbReference type="Proteomes" id="UP000187209"/>
    </source>
</evidence>
<dbReference type="EMBL" id="MPUH01000071">
    <property type="protein sequence ID" value="OMJ91980.1"/>
    <property type="molecule type" value="Genomic_DNA"/>
</dbReference>
<dbReference type="AlphaFoldDB" id="A0A1R2CSN3"/>
<name>A0A1R2CSN3_9CILI</name>
<keyword evidence="2" id="KW-1185">Reference proteome</keyword>
<proteinExistence type="predicted"/>
<accession>A0A1R2CSN3</accession>
<evidence type="ECO:0000313" key="1">
    <source>
        <dbReference type="EMBL" id="OMJ91980.1"/>
    </source>
</evidence>
<sequence length="161" mass="18827">MNQTGEIFSPKETNGNSTDRFFCRVISRTRSKRPSSTPKSSYIDVSILRQKEFLRQKVSTSCSIKVCENTLKFTKRNSKYRKILRTTSSKIPHEYFAFRAVDPYINSKKFKFRNNTSTNRKLKENVKKNESLGLLSILRQKTQTFFPAKSQEKLELKIIVN</sequence>
<comment type="caution">
    <text evidence="1">The sequence shown here is derived from an EMBL/GenBank/DDBJ whole genome shotgun (WGS) entry which is preliminary data.</text>
</comment>